<dbReference type="InterPro" id="IPR000477">
    <property type="entry name" value="RT_dom"/>
</dbReference>
<evidence type="ECO:0000313" key="2">
    <source>
        <dbReference type="Proteomes" id="UP000504604"/>
    </source>
</evidence>
<dbReference type="GO" id="GO:0004523">
    <property type="term" value="F:RNA-DNA hybrid ribonuclease activity"/>
    <property type="evidence" value="ECO:0007669"/>
    <property type="project" value="InterPro"/>
</dbReference>
<name>A0A6I9TDG0_SESIN</name>
<dbReference type="CDD" id="cd09279">
    <property type="entry name" value="RNase_HI_like"/>
    <property type="match status" value="1"/>
</dbReference>
<dbReference type="OrthoDB" id="1936626at2759"/>
<reference evidence="3" key="1">
    <citation type="submission" date="2025-08" db="UniProtKB">
        <authorList>
            <consortium name="RefSeq"/>
        </authorList>
    </citation>
    <scope>IDENTIFICATION</scope>
</reference>
<dbReference type="RefSeq" id="XP_011078664.1">
    <property type="nucleotide sequence ID" value="XM_011080362.1"/>
</dbReference>
<dbReference type="GeneID" id="105162360"/>
<dbReference type="Pfam" id="PF13456">
    <property type="entry name" value="RVT_3"/>
    <property type="match status" value="1"/>
</dbReference>
<dbReference type="PROSITE" id="PS50879">
    <property type="entry name" value="RNASE_H_1"/>
    <property type="match status" value="1"/>
</dbReference>
<evidence type="ECO:0000259" key="1">
    <source>
        <dbReference type="PROSITE" id="PS50879"/>
    </source>
</evidence>
<dbReference type="Gene3D" id="3.30.70.270">
    <property type="match status" value="1"/>
</dbReference>
<dbReference type="Proteomes" id="UP000504604">
    <property type="component" value="Linkage group LG5"/>
</dbReference>
<dbReference type="CDD" id="cd01647">
    <property type="entry name" value="RT_LTR"/>
    <property type="match status" value="1"/>
</dbReference>
<dbReference type="SUPFAM" id="SSF56672">
    <property type="entry name" value="DNA/RNA polymerases"/>
    <property type="match status" value="1"/>
</dbReference>
<dbReference type="Pfam" id="PF00078">
    <property type="entry name" value="RVT_1"/>
    <property type="match status" value="1"/>
</dbReference>
<proteinExistence type="predicted"/>
<evidence type="ECO:0000313" key="3">
    <source>
        <dbReference type="RefSeq" id="XP_011078664.1"/>
    </source>
</evidence>
<gene>
    <name evidence="3" type="primary">LOC105162360</name>
</gene>
<dbReference type="InterPro" id="IPR036397">
    <property type="entry name" value="RNaseH_sf"/>
</dbReference>
<dbReference type="KEGG" id="sind:105162360"/>
<organism evidence="2 3">
    <name type="scientific">Sesamum indicum</name>
    <name type="common">Oriental sesame</name>
    <name type="synonym">Sesamum orientale</name>
    <dbReference type="NCBI Taxonomy" id="4182"/>
    <lineage>
        <taxon>Eukaryota</taxon>
        <taxon>Viridiplantae</taxon>
        <taxon>Streptophyta</taxon>
        <taxon>Embryophyta</taxon>
        <taxon>Tracheophyta</taxon>
        <taxon>Spermatophyta</taxon>
        <taxon>Magnoliopsida</taxon>
        <taxon>eudicotyledons</taxon>
        <taxon>Gunneridae</taxon>
        <taxon>Pentapetalae</taxon>
        <taxon>asterids</taxon>
        <taxon>lamiids</taxon>
        <taxon>Lamiales</taxon>
        <taxon>Pedaliaceae</taxon>
        <taxon>Sesamum</taxon>
    </lineage>
</organism>
<sequence length="317" mass="35836">MATSFLTEGGIYCYNVMPFGLKNVGATYQRLVNRMFKDQIGRTMEVYVDDMVVKSSRFPDHMTHLEKTFAILRELRMKLNSAKCTFVVSGGKFLGYMVSERGIDANPEKIEAILKLKSPTTVKEVQKLTARPNVSGKLVKWAVELREYDIENQARTSLKGQVQRRIWHPDPRSKDIEIEVAAHLSFLVTNNEAEYEALIMGLELAFEAGARDLEVYTDSQLVALQIDGTYETKEESMVLYHAKAKSSMSKFNKCQVHQIPRCENDKADSLSKFGFTLSGIQDRKITVMIRDTPAIAKSMGVNAANENLPGRMRSFNI</sequence>
<dbReference type="InterPro" id="IPR043128">
    <property type="entry name" value="Rev_trsase/Diguanyl_cyclase"/>
</dbReference>
<dbReference type="GO" id="GO:0003676">
    <property type="term" value="F:nucleic acid binding"/>
    <property type="evidence" value="ECO:0007669"/>
    <property type="project" value="InterPro"/>
</dbReference>
<accession>A0A6I9TDG0</accession>
<dbReference type="AlphaFoldDB" id="A0A6I9TDG0"/>
<dbReference type="InParanoid" id="A0A6I9TDG0"/>
<protein>
    <submittedName>
        <fullName evidence="3">Uncharacterized protein LOC105162360</fullName>
    </submittedName>
</protein>
<dbReference type="InterPro" id="IPR043502">
    <property type="entry name" value="DNA/RNA_pol_sf"/>
</dbReference>
<feature type="domain" description="RNase H type-1" evidence="1">
    <location>
        <begin position="161"/>
        <end position="276"/>
    </location>
</feature>
<dbReference type="PANTHER" id="PTHR48475">
    <property type="entry name" value="RIBONUCLEASE H"/>
    <property type="match status" value="1"/>
</dbReference>
<dbReference type="PANTHER" id="PTHR48475:SF1">
    <property type="entry name" value="RNASE H TYPE-1 DOMAIN-CONTAINING PROTEIN"/>
    <property type="match status" value="1"/>
</dbReference>
<dbReference type="Gene3D" id="3.30.420.10">
    <property type="entry name" value="Ribonuclease H-like superfamily/Ribonuclease H"/>
    <property type="match status" value="1"/>
</dbReference>
<keyword evidence="2" id="KW-1185">Reference proteome</keyword>
<dbReference type="InterPro" id="IPR002156">
    <property type="entry name" value="RNaseH_domain"/>
</dbReference>